<evidence type="ECO:0000313" key="3">
    <source>
        <dbReference type="EMBL" id="SDY90273.1"/>
    </source>
</evidence>
<dbReference type="Proteomes" id="UP000199249">
    <property type="component" value="Unassembled WGS sequence"/>
</dbReference>
<dbReference type="InterPro" id="IPR025665">
    <property type="entry name" value="Beta-barrel_OMP_2"/>
</dbReference>
<proteinExistence type="predicted"/>
<dbReference type="OrthoDB" id="838174at2"/>
<accession>A0A1H3NNE6</accession>
<dbReference type="STRING" id="651662.SAMN04488069_1185"/>
<feature type="chain" id="PRO_5011656259" evidence="1">
    <location>
        <begin position="21"/>
        <end position="196"/>
    </location>
</feature>
<name>A0A1H3NNE6_9BACT</name>
<dbReference type="RefSeq" id="WP_092743473.1">
    <property type="nucleotide sequence ID" value="NZ_FNOV01000018.1"/>
</dbReference>
<evidence type="ECO:0000256" key="1">
    <source>
        <dbReference type="SAM" id="SignalP"/>
    </source>
</evidence>
<dbReference type="EMBL" id="FNOV01000018">
    <property type="protein sequence ID" value="SDY90273.1"/>
    <property type="molecule type" value="Genomic_DNA"/>
</dbReference>
<evidence type="ECO:0000259" key="2">
    <source>
        <dbReference type="Pfam" id="PF13568"/>
    </source>
</evidence>
<gene>
    <name evidence="3" type="ORF">SAMN04488069_1185</name>
</gene>
<dbReference type="AlphaFoldDB" id="A0A1H3NNE6"/>
<organism evidence="3 4">
    <name type="scientific">Hymenobacter psychrophilus</name>
    <dbReference type="NCBI Taxonomy" id="651662"/>
    <lineage>
        <taxon>Bacteria</taxon>
        <taxon>Pseudomonadati</taxon>
        <taxon>Bacteroidota</taxon>
        <taxon>Cytophagia</taxon>
        <taxon>Cytophagales</taxon>
        <taxon>Hymenobacteraceae</taxon>
        <taxon>Hymenobacter</taxon>
    </lineage>
</organism>
<feature type="signal peptide" evidence="1">
    <location>
        <begin position="1"/>
        <end position="20"/>
    </location>
</feature>
<sequence>MKKLFFVLLASAGISSAAHAQGARLGLKIGTSLSNFVGEDADGASNKFGINGGFVAELGITDNFAIQPEVIFSMKGAKIDEFDARYNQNYVDVPVLLKIKANGLFFQAGPQVGLLIDSKVKNDAVTVNSAGVFKTIDFGYVAGLGYELSSGPMIGLRYNGGISKVYKKEDQMRASDLPEVRNSAFQLYVGFMFGGK</sequence>
<keyword evidence="1" id="KW-0732">Signal</keyword>
<protein>
    <submittedName>
        <fullName evidence="3">Outer membrane protein beta-barrel domain-containing protein</fullName>
    </submittedName>
</protein>
<evidence type="ECO:0000313" key="4">
    <source>
        <dbReference type="Proteomes" id="UP000199249"/>
    </source>
</evidence>
<keyword evidence="4" id="KW-1185">Reference proteome</keyword>
<dbReference type="Pfam" id="PF13568">
    <property type="entry name" value="OMP_b-brl_2"/>
    <property type="match status" value="1"/>
</dbReference>
<feature type="domain" description="Outer membrane protein beta-barrel" evidence="2">
    <location>
        <begin position="21"/>
        <end position="165"/>
    </location>
</feature>
<reference evidence="4" key="1">
    <citation type="submission" date="2016-10" db="EMBL/GenBank/DDBJ databases">
        <authorList>
            <person name="Varghese N."/>
            <person name="Submissions S."/>
        </authorList>
    </citation>
    <scope>NUCLEOTIDE SEQUENCE [LARGE SCALE GENOMIC DNA]</scope>
    <source>
        <strain evidence="4">CGMCC 1.8975</strain>
    </source>
</reference>